<accession>A0AAE0MIB7</accession>
<evidence type="ECO:0000256" key="1">
    <source>
        <dbReference type="ARBA" id="ARBA00023125"/>
    </source>
</evidence>
<reference evidence="5" key="2">
    <citation type="submission" date="2023-06" db="EMBL/GenBank/DDBJ databases">
        <authorList>
            <consortium name="Lawrence Berkeley National Laboratory"/>
            <person name="Haridas S."/>
            <person name="Hensen N."/>
            <person name="Bonometti L."/>
            <person name="Westerberg I."/>
            <person name="Brannstrom I.O."/>
            <person name="Guillou S."/>
            <person name="Cros-Aarteil S."/>
            <person name="Calhoun S."/>
            <person name="Kuo A."/>
            <person name="Mondo S."/>
            <person name="Pangilinan J."/>
            <person name="Riley R."/>
            <person name="Labutti K."/>
            <person name="Andreopoulos B."/>
            <person name="Lipzen A."/>
            <person name="Chen C."/>
            <person name="Yanf M."/>
            <person name="Daum C."/>
            <person name="Ng V."/>
            <person name="Clum A."/>
            <person name="Steindorff A."/>
            <person name="Ohm R."/>
            <person name="Martin F."/>
            <person name="Silar P."/>
            <person name="Natvig D."/>
            <person name="Lalanne C."/>
            <person name="Gautier V."/>
            <person name="Ament-Velasquez S.L."/>
            <person name="Kruys A."/>
            <person name="Hutchinson M.I."/>
            <person name="Powell A.J."/>
            <person name="Barry K."/>
            <person name="Miller A.N."/>
            <person name="Grigoriev I.V."/>
            <person name="Debuchy R."/>
            <person name="Gladieux P."/>
            <person name="Thoren M.H."/>
            <person name="Johannesson H."/>
        </authorList>
    </citation>
    <scope>NUCLEOTIDE SEQUENCE</scope>
    <source>
        <strain evidence="5">SMH4131-1</strain>
    </source>
</reference>
<dbReference type="SUPFAM" id="SSF46689">
    <property type="entry name" value="Homeodomain-like"/>
    <property type="match status" value="2"/>
</dbReference>
<keyword evidence="1" id="KW-0238">DNA-binding</keyword>
<reference evidence="5" key="1">
    <citation type="journal article" date="2023" name="Mol. Phylogenet. Evol.">
        <title>Genome-scale phylogeny and comparative genomics of the fungal order Sordariales.</title>
        <authorList>
            <person name="Hensen N."/>
            <person name="Bonometti L."/>
            <person name="Westerberg I."/>
            <person name="Brannstrom I.O."/>
            <person name="Guillou S."/>
            <person name="Cros-Aarteil S."/>
            <person name="Calhoun S."/>
            <person name="Haridas S."/>
            <person name="Kuo A."/>
            <person name="Mondo S."/>
            <person name="Pangilinan J."/>
            <person name="Riley R."/>
            <person name="LaButti K."/>
            <person name="Andreopoulos B."/>
            <person name="Lipzen A."/>
            <person name="Chen C."/>
            <person name="Yan M."/>
            <person name="Daum C."/>
            <person name="Ng V."/>
            <person name="Clum A."/>
            <person name="Steindorff A."/>
            <person name="Ohm R.A."/>
            <person name="Martin F."/>
            <person name="Silar P."/>
            <person name="Natvig D.O."/>
            <person name="Lalanne C."/>
            <person name="Gautier V."/>
            <person name="Ament-Velasquez S.L."/>
            <person name="Kruys A."/>
            <person name="Hutchinson M.I."/>
            <person name="Powell A.J."/>
            <person name="Barry K."/>
            <person name="Miller A.N."/>
            <person name="Grigoriev I.V."/>
            <person name="Debuchy R."/>
            <person name="Gladieux P."/>
            <person name="Hiltunen Thoren M."/>
            <person name="Johannesson H."/>
        </authorList>
    </citation>
    <scope>NUCLEOTIDE SEQUENCE</scope>
    <source>
        <strain evidence="5">SMH4131-1</strain>
    </source>
</reference>
<feature type="region of interest" description="Disordered" evidence="3">
    <location>
        <begin position="291"/>
        <end position="334"/>
    </location>
</feature>
<feature type="region of interest" description="Disordered" evidence="3">
    <location>
        <begin position="73"/>
        <end position="93"/>
    </location>
</feature>
<feature type="domain" description="HTH CENPB-type" evidence="4">
    <location>
        <begin position="207"/>
        <end position="282"/>
    </location>
</feature>
<dbReference type="Proteomes" id="UP001286456">
    <property type="component" value="Unassembled WGS sequence"/>
</dbReference>
<feature type="compositionally biased region" description="Low complexity" evidence="3">
    <location>
        <begin position="445"/>
        <end position="463"/>
    </location>
</feature>
<keyword evidence="2" id="KW-0539">Nucleus</keyword>
<evidence type="ECO:0000259" key="4">
    <source>
        <dbReference type="PROSITE" id="PS51253"/>
    </source>
</evidence>
<feature type="compositionally biased region" description="Polar residues" evidence="3">
    <location>
        <begin position="378"/>
        <end position="388"/>
    </location>
</feature>
<feature type="compositionally biased region" description="Low complexity" evidence="3">
    <location>
        <begin position="299"/>
        <end position="327"/>
    </location>
</feature>
<feature type="compositionally biased region" description="Low complexity" evidence="3">
    <location>
        <begin position="20"/>
        <end position="37"/>
    </location>
</feature>
<dbReference type="InterPro" id="IPR006600">
    <property type="entry name" value="HTH_CenpB_DNA-bd_dom"/>
</dbReference>
<gene>
    <name evidence="5" type="ORF">B0T19DRAFT_440393</name>
</gene>
<dbReference type="GO" id="GO:0003677">
    <property type="term" value="F:DNA binding"/>
    <property type="evidence" value="ECO:0007669"/>
    <property type="project" value="UniProtKB-KW"/>
</dbReference>
<dbReference type="InterPro" id="IPR007889">
    <property type="entry name" value="HTH_Psq"/>
</dbReference>
<name>A0AAE0MIB7_9PEZI</name>
<dbReference type="AlphaFoldDB" id="A0AAE0MIB7"/>
<protein>
    <recommendedName>
        <fullName evidence="4">HTH CENPB-type domain-containing protein</fullName>
    </recommendedName>
</protein>
<dbReference type="PANTHER" id="PTHR19303:SF70">
    <property type="entry name" value="HTH CENPB-TYPE DOMAIN-CONTAINING PROTEIN"/>
    <property type="match status" value="1"/>
</dbReference>
<sequence>MHNQIIGSIGMDQESHISHDNTNSNNNNSNNTHNHNTYGNENWVDMNSYHHQNNMPDYGGGFGYIPPITHGLPSESLSRMPPPPPPQSMPQPQTNHTQLPMLMMPHAAWPSMLTNPNNYSQHSVPPVAIPPVTTPLKTSKLPAIQTTSQPRKTLTDDDRRRMCQYAEDHPGAKQTDIGAEFGVERSTVSKVLRNKEKYLSAEDRSSSPIKRTKGKTADIEKALTNYLRKAQESGIAVTVDDIREKARLFSTTAGNPTDSYIKTNSSTWLEKFMLKHNNGPSRLMRRASETNIPDSIRGSPSLTSSQPSSAISPASPSVHPSPSPLSANRSDEEKESLNHYMDFTTESGGYKHSNSQSTTSLSSAFTDTATSSFSGSALSPTASFSFSPDPNAGGFLHDQNRQIPPLGGPGSNFQRPRSQTFPTLDLEYMNQPQNNEPLTPKYHVSSTAPSSALESSASETPASHFGLDHAITSPQLRHSSSNGSLTARSSMTPITASAVGSSPSSPTQEDAQRAADILLSFIRANGFGQDDYLVMARLVEKLRIQHPQLPKSTAHGMGGLSRIPEGDSEMPNAPPVMIKVEARMGA</sequence>
<dbReference type="EMBL" id="JAUEPO010000002">
    <property type="protein sequence ID" value="KAK3333646.1"/>
    <property type="molecule type" value="Genomic_DNA"/>
</dbReference>
<evidence type="ECO:0000256" key="2">
    <source>
        <dbReference type="ARBA" id="ARBA00023242"/>
    </source>
</evidence>
<feature type="region of interest" description="Disordered" evidence="3">
    <location>
        <begin position="1"/>
        <end position="39"/>
    </location>
</feature>
<evidence type="ECO:0000313" key="5">
    <source>
        <dbReference type="EMBL" id="KAK3333646.1"/>
    </source>
</evidence>
<organism evidence="5 6">
    <name type="scientific">Cercophora scortea</name>
    <dbReference type="NCBI Taxonomy" id="314031"/>
    <lineage>
        <taxon>Eukaryota</taxon>
        <taxon>Fungi</taxon>
        <taxon>Dikarya</taxon>
        <taxon>Ascomycota</taxon>
        <taxon>Pezizomycotina</taxon>
        <taxon>Sordariomycetes</taxon>
        <taxon>Sordariomycetidae</taxon>
        <taxon>Sordariales</taxon>
        <taxon>Lasiosphaeriaceae</taxon>
        <taxon>Cercophora</taxon>
    </lineage>
</organism>
<dbReference type="GO" id="GO:0005634">
    <property type="term" value="C:nucleus"/>
    <property type="evidence" value="ECO:0007669"/>
    <property type="project" value="TreeGrafter"/>
</dbReference>
<comment type="caution">
    <text evidence="5">The sequence shown here is derived from an EMBL/GenBank/DDBJ whole genome shotgun (WGS) entry which is preliminary data.</text>
</comment>
<feature type="compositionally biased region" description="Pro residues" evidence="3">
    <location>
        <begin position="80"/>
        <end position="89"/>
    </location>
</feature>
<dbReference type="Gene3D" id="1.10.10.60">
    <property type="entry name" value="Homeodomain-like"/>
    <property type="match status" value="2"/>
</dbReference>
<evidence type="ECO:0000313" key="6">
    <source>
        <dbReference type="Proteomes" id="UP001286456"/>
    </source>
</evidence>
<dbReference type="SMART" id="SM00674">
    <property type="entry name" value="CENPB"/>
    <property type="match status" value="1"/>
</dbReference>
<keyword evidence="6" id="KW-1185">Reference proteome</keyword>
<feature type="region of interest" description="Disordered" evidence="3">
    <location>
        <begin position="430"/>
        <end position="465"/>
    </location>
</feature>
<feature type="region of interest" description="Disordered" evidence="3">
    <location>
        <begin position="367"/>
        <end position="418"/>
    </location>
</feature>
<proteinExistence type="predicted"/>
<evidence type="ECO:0000256" key="3">
    <source>
        <dbReference type="SAM" id="MobiDB-lite"/>
    </source>
</evidence>
<feature type="compositionally biased region" description="Low complexity" evidence="3">
    <location>
        <begin position="367"/>
        <end position="377"/>
    </location>
</feature>
<dbReference type="Pfam" id="PF03221">
    <property type="entry name" value="HTH_Tnp_Tc5"/>
    <property type="match status" value="1"/>
</dbReference>
<dbReference type="InterPro" id="IPR009057">
    <property type="entry name" value="Homeodomain-like_sf"/>
</dbReference>
<dbReference type="InterPro" id="IPR050863">
    <property type="entry name" value="CenT-Element_Derived"/>
</dbReference>
<dbReference type="Pfam" id="PF04218">
    <property type="entry name" value="CENP-B_N"/>
    <property type="match status" value="1"/>
</dbReference>
<dbReference type="PANTHER" id="PTHR19303">
    <property type="entry name" value="TRANSPOSON"/>
    <property type="match status" value="1"/>
</dbReference>
<dbReference type="PROSITE" id="PS51253">
    <property type="entry name" value="HTH_CENPB"/>
    <property type="match status" value="1"/>
</dbReference>